<sequence length="77" mass="8432">MCFIKNDKIIGKFKDVTSGWQPLPSKPKDITVVNSRRDDVAYIRNTHGGIVCIAPKSSYSTGWTLNAVRISSNSSCG</sequence>
<name>A0ABP3J7Q7_9ACTN</name>
<evidence type="ECO:0000313" key="1">
    <source>
        <dbReference type="EMBL" id="GAA0444935.1"/>
    </source>
</evidence>
<protein>
    <submittedName>
        <fullName evidence="1">Uncharacterized protein</fullName>
    </submittedName>
</protein>
<gene>
    <name evidence="1" type="ORF">GCM10009544_04640</name>
</gene>
<reference evidence="2" key="1">
    <citation type="journal article" date="2019" name="Int. J. Syst. Evol. Microbiol.">
        <title>The Global Catalogue of Microorganisms (GCM) 10K type strain sequencing project: providing services to taxonomists for standard genome sequencing and annotation.</title>
        <authorList>
            <consortium name="The Broad Institute Genomics Platform"/>
            <consortium name="The Broad Institute Genome Sequencing Center for Infectious Disease"/>
            <person name="Wu L."/>
            <person name="Ma J."/>
        </authorList>
    </citation>
    <scope>NUCLEOTIDE SEQUENCE [LARGE SCALE GENOMIC DNA]</scope>
    <source>
        <strain evidence="2">JCM 10649</strain>
    </source>
</reference>
<comment type="caution">
    <text evidence="1">The sequence shown here is derived from an EMBL/GenBank/DDBJ whole genome shotgun (WGS) entry which is preliminary data.</text>
</comment>
<keyword evidence="2" id="KW-1185">Reference proteome</keyword>
<dbReference type="Proteomes" id="UP001499895">
    <property type="component" value="Unassembled WGS sequence"/>
</dbReference>
<accession>A0ABP3J7Q7</accession>
<dbReference type="EMBL" id="BAAAHB010000002">
    <property type="protein sequence ID" value="GAA0444935.1"/>
    <property type="molecule type" value="Genomic_DNA"/>
</dbReference>
<evidence type="ECO:0000313" key="2">
    <source>
        <dbReference type="Proteomes" id="UP001499895"/>
    </source>
</evidence>
<proteinExistence type="predicted"/>
<organism evidence="1 2">
    <name type="scientific">Streptomyces stramineus</name>
    <dbReference type="NCBI Taxonomy" id="173861"/>
    <lineage>
        <taxon>Bacteria</taxon>
        <taxon>Bacillati</taxon>
        <taxon>Actinomycetota</taxon>
        <taxon>Actinomycetes</taxon>
        <taxon>Kitasatosporales</taxon>
        <taxon>Streptomycetaceae</taxon>
        <taxon>Streptomyces</taxon>
    </lineage>
</organism>